<dbReference type="Gene3D" id="3.30.930.10">
    <property type="entry name" value="Bira Bifunctional Protein, Domain 2"/>
    <property type="match status" value="1"/>
</dbReference>
<dbReference type="GO" id="GO:0006355">
    <property type="term" value="P:regulation of DNA-templated transcription"/>
    <property type="evidence" value="ECO:0007669"/>
    <property type="project" value="UniProtKB-UniRule"/>
</dbReference>
<protein>
    <recommendedName>
        <fullName evidence="6">Bifunctional ligase/repressor BirA</fullName>
    </recommendedName>
    <alternativeName>
        <fullName evidence="6">Biotin--[acetyl-CoA-carboxylase] ligase</fullName>
        <ecNumber evidence="6">6.3.4.15</ecNumber>
    </alternativeName>
    <alternativeName>
        <fullName evidence="6">Biotin--protein ligase</fullName>
    </alternativeName>
    <alternativeName>
        <fullName evidence="6">Biotin-[acetyl-CoA carboxylase] synthetase</fullName>
    </alternativeName>
</protein>
<feature type="binding site" evidence="6">
    <location>
        <position position="118"/>
    </location>
    <ligand>
        <name>biotin</name>
        <dbReference type="ChEBI" id="CHEBI:57586"/>
    </ligand>
</feature>
<dbReference type="KEGG" id="fam:OYT1_ch2723"/>
<gene>
    <name evidence="6" type="primary">birA</name>
    <name evidence="8" type="ORF">OYT1_ch2723</name>
</gene>
<dbReference type="OrthoDB" id="9807064at2"/>
<dbReference type="Pfam" id="PF08279">
    <property type="entry name" value="HTH_11"/>
    <property type="match status" value="1"/>
</dbReference>
<dbReference type="SUPFAM" id="SSF50037">
    <property type="entry name" value="C-terminal domain of transcriptional repressors"/>
    <property type="match status" value="1"/>
</dbReference>
<dbReference type="Proteomes" id="UP000033070">
    <property type="component" value="Chromosome"/>
</dbReference>
<evidence type="ECO:0000256" key="5">
    <source>
        <dbReference type="ARBA" id="ARBA00047846"/>
    </source>
</evidence>
<dbReference type="Pfam" id="PF02237">
    <property type="entry name" value="BPL_C"/>
    <property type="match status" value="1"/>
</dbReference>
<feature type="DNA-binding region" description="H-T-H motif" evidence="6">
    <location>
        <begin position="23"/>
        <end position="42"/>
    </location>
</feature>
<dbReference type="EC" id="6.3.4.15" evidence="6"/>
<keyword evidence="6" id="KW-0804">Transcription</keyword>
<feature type="binding site" evidence="6">
    <location>
        <begin position="122"/>
        <end position="124"/>
    </location>
    <ligand>
        <name>biotin</name>
        <dbReference type="ChEBI" id="CHEBI:57586"/>
    </ligand>
</feature>
<dbReference type="EMBL" id="AP018738">
    <property type="protein sequence ID" value="BBE52229.1"/>
    <property type="molecule type" value="Genomic_DNA"/>
</dbReference>
<dbReference type="PANTHER" id="PTHR12835">
    <property type="entry name" value="BIOTIN PROTEIN LIGASE"/>
    <property type="match status" value="1"/>
</dbReference>
<feature type="domain" description="BPL/LPL catalytic" evidence="7">
    <location>
        <begin position="60"/>
        <end position="261"/>
    </location>
</feature>
<dbReference type="Gene3D" id="2.30.30.100">
    <property type="match status" value="1"/>
</dbReference>
<dbReference type="AlphaFoldDB" id="A0A2Z6GFP4"/>
<dbReference type="PROSITE" id="PS51733">
    <property type="entry name" value="BPL_LPL_CATALYTIC"/>
    <property type="match status" value="1"/>
</dbReference>
<dbReference type="Gene3D" id="1.10.10.10">
    <property type="entry name" value="Winged helix-like DNA-binding domain superfamily/Winged helix DNA-binding domain"/>
    <property type="match status" value="1"/>
</dbReference>
<dbReference type="SUPFAM" id="SSF46785">
    <property type="entry name" value="Winged helix' DNA-binding domain"/>
    <property type="match status" value="1"/>
</dbReference>
<dbReference type="PANTHER" id="PTHR12835:SF5">
    <property type="entry name" value="BIOTIN--PROTEIN LIGASE"/>
    <property type="match status" value="1"/>
</dbReference>
<comment type="caution">
    <text evidence="6">Lacks conserved residue(s) required for the propagation of feature annotation.</text>
</comment>
<evidence type="ECO:0000256" key="1">
    <source>
        <dbReference type="ARBA" id="ARBA00022598"/>
    </source>
</evidence>
<keyword evidence="2 6" id="KW-0547">Nucleotide-binding</keyword>
<comment type="function">
    <text evidence="6">Acts both as a biotin--[acetyl-CoA-carboxylase] ligase and a repressor.</text>
</comment>
<dbReference type="CDD" id="cd16442">
    <property type="entry name" value="BPL"/>
    <property type="match status" value="1"/>
</dbReference>
<dbReference type="InterPro" id="IPR013196">
    <property type="entry name" value="HTH_11"/>
</dbReference>
<dbReference type="InterPro" id="IPR004408">
    <property type="entry name" value="Biotin_CoA_COase_ligase"/>
</dbReference>
<evidence type="ECO:0000259" key="7">
    <source>
        <dbReference type="PROSITE" id="PS51733"/>
    </source>
</evidence>
<dbReference type="GO" id="GO:0003677">
    <property type="term" value="F:DNA binding"/>
    <property type="evidence" value="ECO:0007669"/>
    <property type="project" value="UniProtKB-UniRule"/>
</dbReference>
<dbReference type="RefSeq" id="WP_062627304.1">
    <property type="nucleotide sequence ID" value="NZ_AP018738.1"/>
</dbReference>
<evidence type="ECO:0000256" key="3">
    <source>
        <dbReference type="ARBA" id="ARBA00022840"/>
    </source>
</evidence>
<accession>A0A2Z6GFP4</accession>
<keyword evidence="6" id="KW-0678">Repressor</keyword>
<dbReference type="Pfam" id="PF03099">
    <property type="entry name" value="BPL_LplA_LipB"/>
    <property type="match status" value="1"/>
</dbReference>
<keyword evidence="6" id="KW-0805">Transcription regulation</keyword>
<dbReference type="InterPro" id="IPR045864">
    <property type="entry name" value="aa-tRNA-synth_II/BPL/LPL"/>
</dbReference>
<dbReference type="HAMAP" id="MF_00978">
    <property type="entry name" value="Bifunct_BirA"/>
    <property type="match status" value="1"/>
</dbReference>
<name>A0A2Z6GFP4_9PROT</name>
<keyword evidence="9" id="KW-1185">Reference proteome</keyword>
<dbReference type="InterPro" id="IPR030855">
    <property type="entry name" value="Bifunct_BirA"/>
</dbReference>
<organism evidence="8 9">
    <name type="scientific">Ferriphaselus amnicola</name>
    <dbReference type="NCBI Taxonomy" id="1188319"/>
    <lineage>
        <taxon>Bacteria</taxon>
        <taxon>Pseudomonadati</taxon>
        <taxon>Pseudomonadota</taxon>
        <taxon>Betaproteobacteria</taxon>
        <taxon>Nitrosomonadales</taxon>
        <taxon>Gallionellaceae</taxon>
        <taxon>Ferriphaselus</taxon>
    </lineage>
</organism>
<dbReference type="STRING" id="1188319.OYT1_02201"/>
<proteinExistence type="inferred from homology"/>
<keyword evidence="1 6" id="KW-0436">Ligase</keyword>
<evidence type="ECO:0000313" key="8">
    <source>
        <dbReference type="EMBL" id="BBE52229.1"/>
    </source>
</evidence>
<evidence type="ECO:0000313" key="9">
    <source>
        <dbReference type="Proteomes" id="UP000033070"/>
    </source>
</evidence>
<keyword evidence="3 6" id="KW-0067">ATP-binding</keyword>
<dbReference type="NCBIfam" id="TIGR00121">
    <property type="entry name" value="birA_ligase"/>
    <property type="match status" value="1"/>
</dbReference>
<comment type="similarity">
    <text evidence="6">Belongs to the biotin--protein ligase family.</text>
</comment>
<evidence type="ECO:0000256" key="2">
    <source>
        <dbReference type="ARBA" id="ARBA00022741"/>
    </source>
</evidence>
<dbReference type="InterPro" id="IPR008988">
    <property type="entry name" value="Transcriptional_repressor_C"/>
</dbReference>
<feature type="binding site" evidence="6">
    <location>
        <begin position="94"/>
        <end position="96"/>
    </location>
    <ligand>
        <name>biotin</name>
        <dbReference type="ChEBI" id="CHEBI:57586"/>
    </ligand>
</feature>
<reference evidence="8 9" key="1">
    <citation type="submission" date="2018-06" db="EMBL/GenBank/DDBJ databases">
        <title>OYT1 Genome Sequencing.</title>
        <authorList>
            <person name="Kato S."/>
            <person name="Itoh T."/>
            <person name="Ohkuma M."/>
        </authorList>
    </citation>
    <scope>NUCLEOTIDE SEQUENCE [LARGE SCALE GENOMIC DNA]</scope>
    <source>
        <strain evidence="8 9">OYT1</strain>
    </source>
</reference>
<dbReference type="InterPro" id="IPR004143">
    <property type="entry name" value="BPL_LPL_catalytic"/>
</dbReference>
<evidence type="ECO:0000256" key="4">
    <source>
        <dbReference type="ARBA" id="ARBA00023267"/>
    </source>
</evidence>
<sequence>MLAPKPLTFALLRRLADGEFHSGQALAAEFSLSRASIHNALSEVEGLGLSLYRVRGRGYQMPQPPQWLTEVALNASLGDAAASFSIEVLDTASSSNAVLLQRAALGAPSGRVLAVEWQSAGRGRRGRSWHSALGHSLTFSLLWRFEQGLSALSGLSLAAGVAIARALHTLGIQGAQLKWPNDVLGANGGKLAGILIEAQGDMLGPSAVVIGVGLNLNLPDEVLSQVDQPVSSLAQLAPLPERNHLLAVILRELATVLESFATHGFAPLQQEWEANHAAQHRPVRLSLPDGSTLDGIARGVALDGTLRLDTEHGERLFNSGEVSLRMQ</sequence>
<evidence type="ECO:0000256" key="6">
    <source>
        <dbReference type="HAMAP-Rule" id="MF_00978"/>
    </source>
</evidence>
<dbReference type="GO" id="GO:0005737">
    <property type="term" value="C:cytoplasm"/>
    <property type="evidence" value="ECO:0007669"/>
    <property type="project" value="TreeGrafter"/>
</dbReference>
<keyword evidence="6" id="KW-0238">DNA-binding</keyword>
<dbReference type="GO" id="GO:0005524">
    <property type="term" value="F:ATP binding"/>
    <property type="evidence" value="ECO:0007669"/>
    <property type="project" value="UniProtKB-UniRule"/>
</dbReference>
<dbReference type="InterPro" id="IPR036388">
    <property type="entry name" value="WH-like_DNA-bd_sf"/>
</dbReference>
<dbReference type="SUPFAM" id="SSF55681">
    <property type="entry name" value="Class II aaRS and biotin synthetases"/>
    <property type="match status" value="1"/>
</dbReference>
<comment type="catalytic activity">
    <reaction evidence="5 6">
        <text>biotin + L-lysyl-[protein] + ATP = N(6)-biotinyl-L-lysyl-[protein] + AMP + diphosphate + H(+)</text>
        <dbReference type="Rhea" id="RHEA:11756"/>
        <dbReference type="Rhea" id="RHEA-COMP:9752"/>
        <dbReference type="Rhea" id="RHEA-COMP:10505"/>
        <dbReference type="ChEBI" id="CHEBI:15378"/>
        <dbReference type="ChEBI" id="CHEBI:29969"/>
        <dbReference type="ChEBI" id="CHEBI:30616"/>
        <dbReference type="ChEBI" id="CHEBI:33019"/>
        <dbReference type="ChEBI" id="CHEBI:57586"/>
        <dbReference type="ChEBI" id="CHEBI:83144"/>
        <dbReference type="ChEBI" id="CHEBI:456215"/>
        <dbReference type="EC" id="6.3.4.15"/>
    </reaction>
</comment>
<keyword evidence="4 6" id="KW-0092">Biotin</keyword>
<dbReference type="GO" id="GO:0004077">
    <property type="term" value="F:biotin--[biotin carboxyl-carrier protein] ligase activity"/>
    <property type="evidence" value="ECO:0007669"/>
    <property type="project" value="UniProtKB-UniRule"/>
</dbReference>
<dbReference type="InterPro" id="IPR003142">
    <property type="entry name" value="BPL_C"/>
</dbReference>
<dbReference type="InterPro" id="IPR036390">
    <property type="entry name" value="WH_DNA-bd_sf"/>
</dbReference>